<dbReference type="SMART" id="SM00922">
    <property type="entry name" value="MR_MLE"/>
    <property type="match status" value="1"/>
</dbReference>
<dbReference type="InterPro" id="IPR029065">
    <property type="entry name" value="Enolase_C-like"/>
</dbReference>
<feature type="active site" description="Proton acceptor" evidence="4">
    <location>
        <position position="240"/>
    </location>
</feature>
<accession>A0ABW5RJT4</accession>
<evidence type="ECO:0000256" key="4">
    <source>
        <dbReference type="HAMAP-Rule" id="MF_00470"/>
    </source>
</evidence>
<dbReference type="GO" id="GO:0043748">
    <property type="term" value="F:O-succinylbenzoate synthase activity"/>
    <property type="evidence" value="ECO:0007669"/>
    <property type="project" value="UniProtKB-EC"/>
</dbReference>
<comment type="function">
    <text evidence="4">Converts 2-succinyl-6-hydroxy-2,4-cyclohexadiene-1-carboxylate (SHCHC) to 2-succinylbenzoate (OSB).</text>
</comment>
<evidence type="ECO:0000313" key="6">
    <source>
        <dbReference type="EMBL" id="MFD2674936.1"/>
    </source>
</evidence>
<evidence type="ECO:0000256" key="2">
    <source>
        <dbReference type="ARBA" id="ARBA00022842"/>
    </source>
</evidence>
<sequence>MSPTPPAAEDARHLPASDLLPGPCSLPGLDSLLARTHVVSIPLHTEFRGVREREAVLIEGTEAWAEFSPFLEYGAAEAAHWLAAALEFGFDPELHRFESGTVAVNATIPAVSADAVASLAARYRGCGTVKIKVAERGQQLHDDVERVIAVREAFGDVAIRVDANGGWSVDEAERALRAFAAEGIQLQYAEQPVATVPELADLRRRVADLGVRIAADESIRKADDPLAVARTSAADHAVVKVQPLGGVRRAAEVVARSGLTATVSSALETSVGLSMGAQLAARLAEGQQSPFAAGLGTLALFAADVCNDPRLPVNGAIPVAPAVPDASRLRDLAASGARRDWWIERIRECYAMLAS</sequence>
<dbReference type="InterPro" id="IPR013342">
    <property type="entry name" value="Mandelate_racemase_C"/>
</dbReference>
<comment type="pathway">
    <text evidence="4">Quinol/quinone metabolism; menaquinone biosynthesis.</text>
</comment>
<feature type="binding site" evidence="4">
    <location>
        <position position="216"/>
    </location>
    <ligand>
        <name>Mg(2+)</name>
        <dbReference type="ChEBI" id="CHEBI:18420"/>
    </ligand>
</feature>
<reference evidence="7" key="1">
    <citation type="journal article" date="2019" name="Int. J. Syst. Evol. Microbiol.">
        <title>The Global Catalogue of Microorganisms (GCM) 10K type strain sequencing project: providing services to taxonomists for standard genome sequencing and annotation.</title>
        <authorList>
            <consortium name="The Broad Institute Genomics Platform"/>
            <consortium name="The Broad Institute Genome Sequencing Center for Infectious Disease"/>
            <person name="Wu L."/>
            <person name="Ma J."/>
        </authorList>
    </citation>
    <scope>NUCLEOTIDE SEQUENCE [LARGE SCALE GENOMIC DNA]</scope>
    <source>
        <strain evidence="7">TISTR 1511</strain>
    </source>
</reference>
<feature type="binding site" evidence="4">
    <location>
        <position position="162"/>
    </location>
    <ligand>
        <name>Mg(2+)</name>
        <dbReference type="ChEBI" id="CHEBI:18420"/>
    </ligand>
</feature>
<dbReference type="EC" id="4.2.1.113" evidence="4"/>
<dbReference type="Pfam" id="PF18374">
    <property type="entry name" value="Enolase_like_N"/>
    <property type="match status" value="1"/>
</dbReference>
<dbReference type="Pfam" id="PF13378">
    <property type="entry name" value="MR_MLE_C"/>
    <property type="match status" value="1"/>
</dbReference>
<feature type="domain" description="Mandelate racemase/muconate lactonizing enzyme C-terminal" evidence="5">
    <location>
        <begin position="113"/>
        <end position="209"/>
    </location>
</feature>
<proteinExistence type="inferred from homology"/>
<gene>
    <name evidence="4" type="primary">menC</name>
    <name evidence="6" type="ORF">ACFSUQ_06465</name>
</gene>
<comment type="catalytic activity">
    <reaction evidence="4">
        <text>(1R,6R)-6-hydroxy-2-succinyl-cyclohexa-2,4-diene-1-carboxylate = 2-succinylbenzoate + H2O</text>
        <dbReference type="Rhea" id="RHEA:10196"/>
        <dbReference type="ChEBI" id="CHEBI:15377"/>
        <dbReference type="ChEBI" id="CHEBI:18325"/>
        <dbReference type="ChEBI" id="CHEBI:58689"/>
        <dbReference type="EC" id="4.2.1.113"/>
    </reaction>
</comment>
<dbReference type="PANTHER" id="PTHR48073">
    <property type="entry name" value="O-SUCCINYLBENZOATE SYNTHASE-RELATED"/>
    <property type="match status" value="1"/>
</dbReference>
<dbReference type="SFLD" id="SFLDS00001">
    <property type="entry name" value="Enolase"/>
    <property type="match status" value="1"/>
</dbReference>
<dbReference type="Proteomes" id="UP001597453">
    <property type="component" value="Unassembled WGS sequence"/>
</dbReference>
<name>A0ABW5RJT4_9MICO</name>
<comment type="similarity">
    <text evidence="4">Belongs to the mandelate racemase/muconate lactonizing enzyme family. MenC type 1 subfamily.</text>
</comment>
<dbReference type="SFLD" id="SFLDF00009">
    <property type="entry name" value="o-succinylbenzoate_synthase"/>
    <property type="match status" value="1"/>
</dbReference>
<dbReference type="Gene3D" id="3.20.20.120">
    <property type="entry name" value="Enolase-like C-terminal domain"/>
    <property type="match status" value="1"/>
</dbReference>
<keyword evidence="2 4" id="KW-0460">Magnesium</keyword>
<feature type="binding site" evidence="4">
    <location>
        <position position="190"/>
    </location>
    <ligand>
        <name>Mg(2+)</name>
        <dbReference type="ChEBI" id="CHEBI:18420"/>
    </ligand>
</feature>
<comment type="caution">
    <text evidence="6">The sequence shown here is derived from an EMBL/GenBank/DDBJ whole genome shotgun (WGS) entry which is preliminary data.</text>
</comment>
<dbReference type="CDD" id="cd03320">
    <property type="entry name" value="OSBS"/>
    <property type="match status" value="1"/>
</dbReference>
<evidence type="ECO:0000256" key="1">
    <source>
        <dbReference type="ARBA" id="ARBA00022723"/>
    </source>
</evidence>
<evidence type="ECO:0000256" key="3">
    <source>
        <dbReference type="ARBA" id="ARBA00023239"/>
    </source>
</evidence>
<keyword evidence="1 4" id="KW-0479">Metal-binding</keyword>
<dbReference type="RefSeq" id="WP_110477064.1">
    <property type="nucleotide sequence ID" value="NZ_JBHUNF010000004.1"/>
</dbReference>
<dbReference type="NCBIfam" id="NF002782">
    <property type="entry name" value="PRK02901.1"/>
    <property type="match status" value="1"/>
</dbReference>
<dbReference type="PANTHER" id="PTHR48073:SF2">
    <property type="entry name" value="O-SUCCINYLBENZOATE SYNTHASE"/>
    <property type="match status" value="1"/>
</dbReference>
<keyword evidence="3 4" id="KW-0456">Lyase</keyword>
<comment type="pathway">
    <text evidence="4">Quinol/quinone metabolism; 1,4-dihydroxy-2-naphthoate biosynthesis; 1,4-dihydroxy-2-naphthoate from chorismate: step 4/7.</text>
</comment>
<dbReference type="SFLD" id="SFLDG00180">
    <property type="entry name" value="muconate_cycloisomerase"/>
    <property type="match status" value="1"/>
</dbReference>
<keyword evidence="4" id="KW-0474">Menaquinone biosynthesis</keyword>
<dbReference type="InterPro" id="IPR036849">
    <property type="entry name" value="Enolase-like_C_sf"/>
</dbReference>
<evidence type="ECO:0000259" key="5">
    <source>
        <dbReference type="SMART" id="SM00922"/>
    </source>
</evidence>
<evidence type="ECO:0000313" key="7">
    <source>
        <dbReference type="Proteomes" id="UP001597453"/>
    </source>
</evidence>
<dbReference type="InterPro" id="IPR010196">
    <property type="entry name" value="OSB_synthase_MenC1"/>
</dbReference>
<dbReference type="HAMAP" id="MF_00470">
    <property type="entry name" value="MenC_1"/>
    <property type="match status" value="1"/>
</dbReference>
<organism evidence="6 7">
    <name type="scientific">Gulosibacter bifidus</name>
    <dbReference type="NCBI Taxonomy" id="272239"/>
    <lineage>
        <taxon>Bacteria</taxon>
        <taxon>Bacillati</taxon>
        <taxon>Actinomycetota</taxon>
        <taxon>Actinomycetes</taxon>
        <taxon>Micrococcales</taxon>
        <taxon>Microbacteriaceae</taxon>
        <taxon>Gulosibacter</taxon>
    </lineage>
</organism>
<protein>
    <recommendedName>
        <fullName evidence="4">o-succinylbenzoate synthase</fullName>
        <shortName evidence="4">OSB synthase</shortName>
        <shortName evidence="4">OSBS</shortName>
        <ecNumber evidence="4">4.2.1.113</ecNumber>
    </recommendedName>
    <alternativeName>
        <fullName evidence="4">4-(2'-carboxyphenyl)-4-oxybutyric acid synthase</fullName>
    </alternativeName>
    <alternativeName>
        <fullName evidence="4">o-succinylbenzoic acid synthase</fullName>
    </alternativeName>
</protein>
<keyword evidence="7" id="KW-1185">Reference proteome</keyword>
<dbReference type="SUPFAM" id="SSF51604">
    <property type="entry name" value="Enolase C-terminal domain-like"/>
    <property type="match status" value="1"/>
</dbReference>
<comment type="cofactor">
    <cofactor evidence="4">
        <name>a divalent metal cation</name>
        <dbReference type="ChEBI" id="CHEBI:60240"/>
    </cofactor>
</comment>
<dbReference type="EMBL" id="JBHUNF010000004">
    <property type="protein sequence ID" value="MFD2674936.1"/>
    <property type="molecule type" value="Genomic_DNA"/>
</dbReference>
<feature type="active site" description="Proton donor" evidence="4">
    <location>
        <position position="132"/>
    </location>
</feature>